<proteinExistence type="predicted"/>
<accession>A0A0W0SQB4</accession>
<sequence>MKGIKIILLSAALSLTQFVWAASSPMSMLEMTSNQILTTLKQNKANLKNNTQVIYQAVERYLLPNVDVSGMSRSVLGRKAWGEASSAEKQQFSRAFTQLVIRTYSTPLAEYTDETVKFLPIRGSLESRFIRINSIIVRSKGKNIPLSYSLISKNGQWKIYDLSVEGVSLLQSFRSQFAEALQNSSMQDLIKQMQQHSKKAA</sequence>
<name>A0A0W0SQB4_9GAMM</name>
<evidence type="ECO:0000256" key="1">
    <source>
        <dbReference type="SAM" id="SignalP"/>
    </source>
</evidence>
<protein>
    <submittedName>
        <fullName evidence="2">Toluene tolerance protein Ttg2D</fullName>
    </submittedName>
</protein>
<dbReference type="STRING" id="1212489.Ldro_1927"/>
<feature type="signal peptide" evidence="1">
    <location>
        <begin position="1"/>
        <end position="21"/>
    </location>
</feature>
<dbReference type="AlphaFoldDB" id="A0A0W0SQB4"/>
<dbReference type="InterPro" id="IPR042245">
    <property type="entry name" value="Tgt2/MlaC_sf"/>
</dbReference>
<dbReference type="Gene3D" id="3.10.450.710">
    <property type="entry name" value="Tgt2/MlaC"/>
    <property type="match status" value="1"/>
</dbReference>
<dbReference type="OrthoDB" id="9787053at2"/>
<dbReference type="Proteomes" id="UP000054736">
    <property type="component" value="Unassembled WGS sequence"/>
</dbReference>
<dbReference type="PANTHER" id="PTHR36573">
    <property type="entry name" value="INTERMEMBRANE PHOSPHOLIPID TRANSPORT SYSTEM BINDING PROTEIN MLAC"/>
    <property type="match status" value="1"/>
</dbReference>
<dbReference type="InterPro" id="IPR008869">
    <property type="entry name" value="MlaC/ttg2D"/>
</dbReference>
<dbReference type="RefSeq" id="WP_058496223.1">
    <property type="nucleotide sequence ID" value="NZ_CAAAIU010000005.1"/>
</dbReference>
<organism evidence="2 3">
    <name type="scientific">Legionella drozanskii LLAP-1</name>
    <dbReference type="NCBI Taxonomy" id="1212489"/>
    <lineage>
        <taxon>Bacteria</taxon>
        <taxon>Pseudomonadati</taxon>
        <taxon>Pseudomonadota</taxon>
        <taxon>Gammaproteobacteria</taxon>
        <taxon>Legionellales</taxon>
        <taxon>Legionellaceae</taxon>
        <taxon>Legionella</taxon>
    </lineage>
</organism>
<reference evidence="2 3" key="1">
    <citation type="submission" date="2015-11" db="EMBL/GenBank/DDBJ databases">
        <title>Genomic analysis of 38 Legionella species identifies large and diverse effector repertoires.</title>
        <authorList>
            <person name="Burstein D."/>
            <person name="Amaro F."/>
            <person name="Zusman T."/>
            <person name="Lifshitz Z."/>
            <person name="Cohen O."/>
            <person name="Gilbert J.A."/>
            <person name="Pupko T."/>
            <person name="Shuman H.A."/>
            <person name="Segal G."/>
        </authorList>
    </citation>
    <scope>NUCLEOTIDE SEQUENCE [LARGE SCALE GENOMIC DNA]</scope>
    <source>
        <strain evidence="2 3">ATCC 700990</strain>
    </source>
</reference>
<keyword evidence="1" id="KW-0732">Signal</keyword>
<evidence type="ECO:0000313" key="2">
    <source>
        <dbReference type="EMBL" id="KTC85602.1"/>
    </source>
</evidence>
<comment type="caution">
    <text evidence="2">The sequence shown here is derived from an EMBL/GenBank/DDBJ whole genome shotgun (WGS) entry which is preliminary data.</text>
</comment>
<keyword evidence="3" id="KW-1185">Reference proteome</keyword>
<dbReference type="PIRSF" id="PIRSF004649">
    <property type="entry name" value="MlaC"/>
    <property type="match status" value="1"/>
</dbReference>
<dbReference type="PANTHER" id="PTHR36573:SF1">
    <property type="entry name" value="INTERMEMBRANE PHOSPHOLIPID TRANSPORT SYSTEM BINDING PROTEIN MLAC"/>
    <property type="match status" value="1"/>
</dbReference>
<dbReference type="PATRIC" id="fig|1212489.4.peg.2038"/>
<feature type="chain" id="PRO_5006912233" evidence="1">
    <location>
        <begin position="22"/>
        <end position="201"/>
    </location>
</feature>
<dbReference type="Pfam" id="PF05494">
    <property type="entry name" value="MlaC"/>
    <property type="match status" value="1"/>
</dbReference>
<dbReference type="EMBL" id="LNXY01000027">
    <property type="protein sequence ID" value="KTC85602.1"/>
    <property type="molecule type" value="Genomic_DNA"/>
</dbReference>
<gene>
    <name evidence="2" type="primary">ttg2D</name>
    <name evidence="2" type="ORF">Ldro_1927</name>
</gene>
<evidence type="ECO:0000313" key="3">
    <source>
        <dbReference type="Proteomes" id="UP000054736"/>
    </source>
</evidence>